<reference evidence="1 2" key="1">
    <citation type="submission" date="2023-10" db="EMBL/GenBank/DDBJ databases">
        <title>Rubellicoccus peritrichatus gen. nov., sp. nov., isolated from an algae of coral reef tank.</title>
        <authorList>
            <person name="Luo J."/>
        </authorList>
    </citation>
    <scope>NUCLEOTIDE SEQUENCE [LARGE SCALE GENOMIC DNA]</scope>
    <source>
        <strain evidence="1 2">CR14</strain>
    </source>
</reference>
<dbReference type="EMBL" id="CP136920">
    <property type="protein sequence ID" value="WOO40988.1"/>
    <property type="molecule type" value="Genomic_DNA"/>
</dbReference>
<proteinExistence type="predicted"/>
<dbReference type="Proteomes" id="UP001304300">
    <property type="component" value="Chromosome"/>
</dbReference>
<dbReference type="AlphaFoldDB" id="A0AAQ3QR61"/>
<name>A0AAQ3QR61_9BACT</name>
<evidence type="ECO:0000313" key="2">
    <source>
        <dbReference type="Proteomes" id="UP001304300"/>
    </source>
</evidence>
<dbReference type="InterPro" id="IPR021725">
    <property type="entry name" value="Cdd1"/>
</dbReference>
<accession>A0AAQ3QR61</accession>
<evidence type="ECO:0000313" key="1">
    <source>
        <dbReference type="EMBL" id="WOO40988.1"/>
    </source>
</evidence>
<dbReference type="Pfam" id="PF11731">
    <property type="entry name" value="Cdd1"/>
    <property type="match status" value="1"/>
</dbReference>
<protein>
    <submittedName>
        <fullName evidence="1">Helix-hairpin-helix domain-containing protein</fullName>
    </submittedName>
</protein>
<organism evidence="1 2">
    <name type="scientific">Rubellicoccus peritrichatus</name>
    <dbReference type="NCBI Taxonomy" id="3080537"/>
    <lineage>
        <taxon>Bacteria</taxon>
        <taxon>Pseudomonadati</taxon>
        <taxon>Verrucomicrobiota</taxon>
        <taxon>Opitutia</taxon>
        <taxon>Puniceicoccales</taxon>
        <taxon>Cerasicoccaceae</taxon>
        <taxon>Rubellicoccus</taxon>
    </lineage>
</organism>
<dbReference type="RefSeq" id="WP_317833294.1">
    <property type="nucleotide sequence ID" value="NZ_CP136920.1"/>
</dbReference>
<sequence length="94" mass="10933">MAVQKKKKVDRAALSSSFMRIPRMKVEVARSLIDAGVSEIFQLEGRSPETLFAELKKKRDDVPDEHLAYFRMAVYFAENQPPDRKMMHPSCWMD</sequence>
<keyword evidence="2" id="KW-1185">Reference proteome</keyword>
<gene>
    <name evidence="1" type="ORF">RZN69_20405</name>
</gene>
<dbReference type="KEGG" id="puo:RZN69_20405"/>